<comment type="caution">
    <text evidence="1">The sequence shown here is derived from an EMBL/GenBank/DDBJ whole genome shotgun (WGS) entry which is preliminary data.</text>
</comment>
<organism evidence="1 2">
    <name type="scientific">Meishania litoralis</name>
    <dbReference type="NCBI Taxonomy" id="3434685"/>
    <lineage>
        <taxon>Bacteria</taxon>
        <taxon>Pseudomonadati</taxon>
        <taxon>Bacteroidota</taxon>
        <taxon>Flavobacteriia</taxon>
        <taxon>Flavobacteriales</taxon>
        <taxon>Flavobacteriaceae</taxon>
        <taxon>Meishania</taxon>
    </lineage>
</organism>
<accession>A0ACC7LKV2</accession>
<evidence type="ECO:0000313" key="2">
    <source>
        <dbReference type="Proteomes" id="UP001595191"/>
    </source>
</evidence>
<evidence type="ECO:0000313" key="1">
    <source>
        <dbReference type="EMBL" id="MFH6604148.1"/>
    </source>
</evidence>
<dbReference type="EMBL" id="JBHFPV010000002">
    <property type="protein sequence ID" value="MFH6604148.1"/>
    <property type="molecule type" value="Genomic_DNA"/>
</dbReference>
<sequence>MILRKTNIHDRLIRAKDKNGPSEEAIFKQVIQILEDTSKQHERIENNLVDQHRSSFENTFDHELLERDRIFHIDVIRQICIDYRLRFLDSNYFKGEIPVEAISKINELEKKHGGQLTGFKIMAPSKLFKLKDKDDPLLFIPMGNDFYYLVHKWGNDLHALRKLLMWPFKSVVNLTLLVVFISYLITLMVPEGLFSKNSSLAEFMIMFFFMFKCIASVVIFYGFALGKNFNPQIWRSKYFNA</sequence>
<name>A0ACC7LKV2_9FLAO</name>
<dbReference type="Proteomes" id="UP001595191">
    <property type="component" value="Unassembled WGS sequence"/>
</dbReference>
<gene>
    <name evidence="1" type="ORF">ACEZ3G_11715</name>
</gene>
<keyword evidence="2" id="KW-1185">Reference proteome</keyword>
<proteinExistence type="predicted"/>
<protein>
    <submittedName>
        <fullName evidence="1">Uncharacterized protein</fullName>
    </submittedName>
</protein>
<reference evidence="1" key="1">
    <citation type="submission" date="2024-09" db="EMBL/GenBank/DDBJ databases">
        <authorList>
            <person name="Liu J."/>
        </authorList>
    </citation>
    <scope>NUCLEOTIDE SEQUENCE</scope>
    <source>
        <strain evidence="1">NBU2967</strain>
    </source>
</reference>